<keyword evidence="4" id="KW-1185">Reference proteome</keyword>
<keyword evidence="2" id="KW-1133">Transmembrane helix</keyword>
<evidence type="ECO:0000256" key="2">
    <source>
        <dbReference type="SAM" id="Phobius"/>
    </source>
</evidence>
<feature type="transmembrane region" description="Helical" evidence="2">
    <location>
        <begin position="67"/>
        <end position="87"/>
    </location>
</feature>
<reference evidence="4" key="1">
    <citation type="journal article" date="2019" name="Int. J. Syst. Evol. Microbiol.">
        <title>The Global Catalogue of Microorganisms (GCM) 10K type strain sequencing project: providing services to taxonomists for standard genome sequencing and annotation.</title>
        <authorList>
            <consortium name="The Broad Institute Genomics Platform"/>
            <consortium name="The Broad Institute Genome Sequencing Center for Infectious Disease"/>
            <person name="Wu L."/>
            <person name="Ma J."/>
        </authorList>
    </citation>
    <scope>NUCLEOTIDE SEQUENCE [LARGE SCALE GENOMIC DNA]</scope>
    <source>
        <strain evidence="4">JCM 17983</strain>
    </source>
</reference>
<evidence type="ECO:0000256" key="1">
    <source>
        <dbReference type="SAM" id="MobiDB-lite"/>
    </source>
</evidence>
<feature type="region of interest" description="Disordered" evidence="1">
    <location>
        <begin position="1"/>
        <end position="33"/>
    </location>
</feature>
<organism evidence="3 4">
    <name type="scientific">Actinomycetospora straminea</name>
    <dbReference type="NCBI Taxonomy" id="663607"/>
    <lineage>
        <taxon>Bacteria</taxon>
        <taxon>Bacillati</taxon>
        <taxon>Actinomycetota</taxon>
        <taxon>Actinomycetes</taxon>
        <taxon>Pseudonocardiales</taxon>
        <taxon>Pseudonocardiaceae</taxon>
        <taxon>Actinomycetospora</taxon>
    </lineage>
</organism>
<evidence type="ECO:0000313" key="4">
    <source>
        <dbReference type="Proteomes" id="UP001500457"/>
    </source>
</evidence>
<keyword evidence="2" id="KW-0472">Membrane</keyword>
<feature type="compositionally biased region" description="Low complexity" evidence="1">
    <location>
        <begin position="1"/>
        <end position="25"/>
    </location>
</feature>
<comment type="caution">
    <text evidence="3">The sequence shown here is derived from an EMBL/GenBank/DDBJ whole genome shotgun (WGS) entry which is preliminary data.</text>
</comment>
<keyword evidence="2" id="KW-0812">Transmembrane</keyword>
<dbReference type="Proteomes" id="UP001500457">
    <property type="component" value="Unassembled WGS sequence"/>
</dbReference>
<accession>A0ABP9EAA5</accession>
<protein>
    <submittedName>
        <fullName evidence="3">Uncharacterized protein</fullName>
    </submittedName>
</protein>
<evidence type="ECO:0000313" key="3">
    <source>
        <dbReference type="EMBL" id="GAA4871853.1"/>
    </source>
</evidence>
<name>A0ABP9EAA5_9PSEU</name>
<feature type="compositionally biased region" description="Pro residues" evidence="1">
    <location>
        <begin position="206"/>
        <end position="231"/>
    </location>
</feature>
<feature type="compositionally biased region" description="Basic and acidic residues" evidence="1">
    <location>
        <begin position="235"/>
        <end position="245"/>
    </location>
</feature>
<feature type="compositionally biased region" description="Basic and acidic residues" evidence="1">
    <location>
        <begin position="139"/>
        <end position="167"/>
    </location>
</feature>
<feature type="region of interest" description="Disordered" evidence="1">
    <location>
        <begin position="139"/>
        <end position="335"/>
    </location>
</feature>
<sequence>MTDVAAPAPERGGRGAAPAARYPAAMSTPDGVGRAGPDGRRAVLLSAAGVLAVTAGAAVVLADDARWLRLAVVAALWAAVLVVLVLARRGRSDAELAEIAEEAREAEEGRAAAEDEAEERVAALHRDLDRRVAREVAAREEAEQTADRAREEVASLRDELDRTRRQADAVTLQSVGVPAAPAGPPRPRGPRLRVVGDSGPQARVPSGPPVPPPAPRRPSLPSAPAPRPAGSPPRGRVEPPTEHTARPLRPAPPPASDGPPSDPSVLDAGSFVDQYVRSAGYETLPEPPAPADEPDDRRSRRAPAADAPSGGRTVAELLAAHAASGGTVGRRRRDP</sequence>
<dbReference type="EMBL" id="BAABHQ010000004">
    <property type="protein sequence ID" value="GAA4871853.1"/>
    <property type="molecule type" value="Genomic_DNA"/>
</dbReference>
<feature type="transmembrane region" description="Helical" evidence="2">
    <location>
        <begin position="42"/>
        <end position="61"/>
    </location>
</feature>
<feature type="compositionally biased region" description="Pro residues" evidence="1">
    <location>
        <begin position="249"/>
        <end position="262"/>
    </location>
</feature>
<gene>
    <name evidence="3" type="ORF">GCM10023203_21730</name>
</gene>
<proteinExistence type="predicted"/>